<evidence type="ECO:0000313" key="1">
    <source>
        <dbReference type="EMBL" id="MBU9360039.1"/>
    </source>
</evidence>
<dbReference type="AlphaFoldDB" id="A0AAP2HP34"/>
<name>A0AAP2HP34_9BURK</name>
<reference evidence="1" key="1">
    <citation type="submission" date="2021-06" db="EMBL/GenBank/DDBJ databases">
        <title>A collection of bacterial strains from the Burkholderia cepacia Research Laboratory and Repository.</title>
        <authorList>
            <person name="Lipuma J."/>
            <person name="Spilker T."/>
        </authorList>
    </citation>
    <scope>NUCLEOTIDE SEQUENCE</scope>
    <source>
        <strain evidence="1">AU37435</strain>
    </source>
</reference>
<organism evidence="1 2">
    <name type="scientific">Burkholderia multivorans</name>
    <dbReference type="NCBI Taxonomy" id="87883"/>
    <lineage>
        <taxon>Bacteria</taxon>
        <taxon>Pseudomonadati</taxon>
        <taxon>Pseudomonadota</taxon>
        <taxon>Betaproteobacteria</taxon>
        <taxon>Burkholderiales</taxon>
        <taxon>Burkholderiaceae</taxon>
        <taxon>Burkholderia</taxon>
        <taxon>Burkholderia cepacia complex</taxon>
    </lineage>
</organism>
<protein>
    <recommendedName>
        <fullName evidence="3">Phage tail protein</fullName>
    </recommendedName>
</protein>
<comment type="caution">
    <text evidence="1">The sequence shown here is derived from an EMBL/GenBank/DDBJ whole genome shotgun (WGS) entry which is preliminary data.</text>
</comment>
<sequence length="331" mass="33334">MANNNFKPFAAAGGANVMTQADYEALAALLTGFQSGTAKSDQLNKVWRQSSIMSAVLAQFIVDLTGQDAIDDGTTATLLANLKTAVQAQSAAVVGQARNVAMSVTAASANATLTADEIVVGTALGGQKYVLGAFSKTINLATTGAGGMDTGSAPLSGYVALYAIYNPSTGASALLATNATASIAPNIYGGGNAPAGYTASALLTVVPTTAGGLFVPLNVLDRTIRTGVRATANISTQTSSPISISLSAIVPLNARKTSLVVNCAGSTAGSVFCNIYETINGVGQHQLASNPNTGLTETLENVCMPSPQTVWYTAGAGGTMTLSITSSGYEL</sequence>
<gene>
    <name evidence="1" type="ORF">KTE52_27265</name>
</gene>
<evidence type="ECO:0000313" key="2">
    <source>
        <dbReference type="Proteomes" id="UP001196915"/>
    </source>
</evidence>
<dbReference type="RefSeq" id="WP_217084877.1">
    <property type="nucleotide sequence ID" value="NZ_JAHPMX010000022.1"/>
</dbReference>
<dbReference type="EMBL" id="JAHPMX010000022">
    <property type="protein sequence ID" value="MBU9360039.1"/>
    <property type="molecule type" value="Genomic_DNA"/>
</dbReference>
<evidence type="ECO:0008006" key="3">
    <source>
        <dbReference type="Google" id="ProtNLM"/>
    </source>
</evidence>
<accession>A0AAP2HP34</accession>
<dbReference type="Proteomes" id="UP001196915">
    <property type="component" value="Unassembled WGS sequence"/>
</dbReference>
<proteinExistence type="predicted"/>